<keyword evidence="2" id="KW-0547">Nucleotide-binding</keyword>
<evidence type="ECO:0000313" key="5">
    <source>
        <dbReference type="EMBL" id="RWU26684.1"/>
    </source>
</evidence>
<reference evidence="5 6" key="1">
    <citation type="submission" date="2018-06" db="EMBL/GenBank/DDBJ databases">
        <title>Bacteria isolated from soil of Wuhan.</title>
        <authorList>
            <person name="Wei X."/>
            <person name="Chunhua H."/>
        </authorList>
    </citation>
    <scope>NUCLEOTIDE SEQUENCE [LARGE SCALE GENOMIC DNA]</scope>
    <source>
        <strain evidence="6">xwS2</strain>
    </source>
</reference>
<dbReference type="PANTHER" id="PTHR30258">
    <property type="entry name" value="TYPE II SECRETION SYSTEM PROTEIN GSPE-RELATED"/>
    <property type="match status" value="1"/>
</dbReference>
<protein>
    <submittedName>
        <fullName evidence="5">Type II secretion system protein E</fullName>
    </submittedName>
</protein>
<organism evidence="5 6">
    <name type="scientific">Pseudomonas alkylphenolica</name>
    <dbReference type="NCBI Taxonomy" id="237609"/>
    <lineage>
        <taxon>Bacteria</taxon>
        <taxon>Pseudomonadati</taxon>
        <taxon>Pseudomonadota</taxon>
        <taxon>Gammaproteobacteria</taxon>
        <taxon>Pseudomonadales</taxon>
        <taxon>Pseudomonadaceae</taxon>
        <taxon>Pseudomonas</taxon>
    </lineage>
</organism>
<dbReference type="OrthoDB" id="9804785at2"/>
<dbReference type="Gene3D" id="3.40.50.300">
    <property type="entry name" value="P-loop containing nucleotide triphosphate hydrolases"/>
    <property type="match status" value="1"/>
</dbReference>
<dbReference type="InterPro" id="IPR037257">
    <property type="entry name" value="T2SS_E_N_sf"/>
</dbReference>
<evidence type="ECO:0000259" key="4">
    <source>
        <dbReference type="PROSITE" id="PS00662"/>
    </source>
</evidence>
<dbReference type="InterPro" id="IPR007831">
    <property type="entry name" value="T2SS_GspE_N"/>
</dbReference>
<dbReference type="InterPro" id="IPR003593">
    <property type="entry name" value="AAA+_ATPase"/>
</dbReference>
<dbReference type="GO" id="GO:0016887">
    <property type="term" value="F:ATP hydrolysis activity"/>
    <property type="evidence" value="ECO:0007669"/>
    <property type="project" value="TreeGrafter"/>
</dbReference>
<dbReference type="Pfam" id="PF05157">
    <property type="entry name" value="MshEN"/>
    <property type="match status" value="1"/>
</dbReference>
<dbReference type="RefSeq" id="WP_128321811.1">
    <property type="nucleotide sequence ID" value="NZ_QJRG01000033.1"/>
</dbReference>
<dbReference type="Pfam" id="PF00437">
    <property type="entry name" value="T2SSE"/>
    <property type="match status" value="1"/>
</dbReference>
<name>A0A443ZZU1_9PSED</name>
<dbReference type="GO" id="GO:0005524">
    <property type="term" value="F:ATP binding"/>
    <property type="evidence" value="ECO:0007669"/>
    <property type="project" value="UniProtKB-KW"/>
</dbReference>
<dbReference type="SMART" id="SM00382">
    <property type="entry name" value="AAA"/>
    <property type="match status" value="1"/>
</dbReference>
<evidence type="ECO:0000256" key="2">
    <source>
        <dbReference type="ARBA" id="ARBA00022741"/>
    </source>
</evidence>
<evidence type="ECO:0000256" key="1">
    <source>
        <dbReference type="ARBA" id="ARBA00006611"/>
    </source>
</evidence>
<dbReference type="CDD" id="cd01129">
    <property type="entry name" value="PulE-GspE-like"/>
    <property type="match status" value="1"/>
</dbReference>
<sequence>MTVSQKDRRLTLECLLGDLLDARLISHDAVQALRAQATASDTHPLEHVAHQALPDPRQPGQRLNLETLCQWLGRRSGLPYLHIDPLQLDLVATTGLMSATFAQRHGILVIADDAQGVTVASAEPYVRSWEADLAQVLRRPIRHVLASPVQIRQFSQAFFHLAHSVNGASRQQRGAASPGNLEHLLELGAQGQRSEDDDAHIVTIVDWLLQYAFDQRASDIHLEPRRDQGQLRFRIDGVLHPVYQFPAEVTLAVVSRLKTLGRMNVAEKRRPQDGRIKTRLPAGNDVELRLSTLPTTFGEKLVMRIFDPHLMQHDFHQLGLAGDTLACWQAMIGQRHGLILVTGPTGSGKTSTLYATLKYLATPQVNVCTVEDPIEMVEPRFNQLQVHPAIDLGFAEGARALLRQDPDIIMIGEIRDLETAQVAFQAALTGHLVLSTLHTNDACSAISRLIELGVAPHLINAGLIGVLAQRLVRTLCAVCKVPNERSGYSAAGCNACRQTGYHGRSAIHELLRISTALKAGICHDTDLALLRRKAAEEGLLSLLQSGEQKVAAGLTTRAEVLSVAPGN</sequence>
<gene>
    <name evidence="5" type="ORF">DM813_02310</name>
</gene>
<dbReference type="Proteomes" id="UP000288983">
    <property type="component" value="Unassembled WGS sequence"/>
</dbReference>
<dbReference type="Gene3D" id="3.30.450.90">
    <property type="match status" value="1"/>
</dbReference>
<evidence type="ECO:0000256" key="3">
    <source>
        <dbReference type="ARBA" id="ARBA00022840"/>
    </source>
</evidence>
<dbReference type="PANTHER" id="PTHR30258:SF13">
    <property type="entry name" value="SECRETION PATHWAY ATPASE-RELATED"/>
    <property type="match status" value="1"/>
</dbReference>
<comment type="similarity">
    <text evidence="1">Belongs to the GSP E family.</text>
</comment>
<dbReference type="GO" id="GO:0005886">
    <property type="term" value="C:plasma membrane"/>
    <property type="evidence" value="ECO:0007669"/>
    <property type="project" value="TreeGrafter"/>
</dbReference>
<dbReference type="STRING" id="237609.PSAKL28_50430"/>
<proteinExistence type="inferred from homology"/>
<dbReference type="SUPFAM" id="SSF160246">
    <property type="entry name" value="EspE N-terminal domain-like"/>
    <property type="match status" value="1"/>
</dbReference>
<dbReference type="InterPro" id="IPR027417">
    <property type="entry name" value="P-loop_NTPase"/>
</dbReference>
<feature type="domain" description="Bacterial type II secretion system protein E" evidence="4">
    <location>
        <begin position="402"/>
        <end position="416"/>
    </location>
</feature>
<dbReference type="EMBL" id="QJRG01000033">
    <property type="protein sequence ID" value="RWU26684.1"/>
    <property type="molecule type" value="Genomic_DNA"/>
</dbReference>
<evidence type="ECO:0000313" key="6">
    <source>
        <dbReference type="Proteomes" id="UP000288983"/>
    </source>
</evidence>
<dbReference type="InterPro" id="IPR001482">
    <property type="entry name" value="T2SS/T4SS_dom"/>
</dbReference>
<dbReference type="AlphaFoldDB" id="A0A443ZZU1"/>
<comment type="caution">
    <text evidence="5">The sequence shown here is derived from an EMBL/GenBank/DDBJ whole genome shotgun (WGS) entry which is preliminary data.</text>
</comment>
<accession>A0A443ZZU1</accession>
<dbReference type="PROSITE" id="PS00662">
    <property type="entry name" value="T2SP_E"/>
    <property type="match status" value="1"/>
</dbReference>
<dbReference type="Gene3D" id="3.30.300.160">
    <property type="entry name" value="Type II secretion system, protein E, N-terminal domain"/>
    <property type="match status" value="1"/>
</dbReference>
<keyword evidence="3" id="KW-0067">ATP-binding</keyword>
<dbReference type="SUPFAM" id="SSF52540">
    <property type="entry name" value="P-loop containing nucleoside triphosphate hydrolases"/>
    <property type="match status" value="1"/>
</dbReference>